<organism evidence="2 3">
    <name type="scientific">Lepraria finkii</name>
    <dbReference type="NCBI Taxonomy" id="1340010"/>
    <lineage>
        <taxon>Eukaryota</taxon>
        <taxon>Fungi</taxon>
        <taxon>Dikarya</taxon>
        <taxon>Ascomycota</taxon>
        <taxon>Pezizomycotina</taxon>
        <taxon>Lecanoromycetes</taxon>
        <taxon>OSLEUM clade</taxon>
        <taxon>Lecanoromycetidae</taxon>
        <taxon>Lecanorales</taxon>
        <taxon>Lecanorineae</taxon>
        <taxon>Stereocaulaceae</taxon>
        <taxon>Lepraria</taxon>
    </lineage>
</organism>
<gene>
    <name evidence="2" type="ORF">ABVK25_002427</name>
</gene>
<sequence>MMAMIRGLTEVQDIVKYRFRSISLLLLALTAAGANDRIHDGNRKMAQLGESLIELLLAENAFTAGRSRADVNDKIKYAAAKTHRGEVAKATGIARFIRCNPRQGGSPPSQAVLSLAVSAVVCACWLDSDKNNTVARRIIWHLGIAVPEEPCLDPRELPIQQQLPLLIDGQNPCVLSNQQPKCSGGNDDYLNMFRELITDELQDTSGTGDIAQPHSAKGLDPIEAMSEELLETAVNWETPGQDVSSGIQFDSMFQPNSPSLAQQKMEFSYSDDQHLPFDNLTQVDDGQQSHGSQDIRMDEDRNTDIVESEDVRMHNCSDRRQNEHSRCDSGHHQAMTRKSSPETSCRPKSTRAANSTRLFRSRKRESVTSQRSGLNPMRAAQKRTGTIETKQPKITKAGSKSRTSGSRPFLEKETACLEACMSQHRTRYEGLGLPCPGDFVDSEETRNRLASLRLDDHANVLKVFSFTIGGCESLVGLKEVLRAYREPDIGPLKIAREVSNAKRLETIQSLGGKEAYLNLLKKCHIHRLFTDNIDPLCNSNDSFIVSTAKSVATRARGELGNPRNSAESRITKSMMKEVYPEVDSDSADYSQKYCEITRLRRSGRRLELLVSRFGRGILGLLPLAQDDSSPGLACKIRDTMISYLSDDEFKKILCVLDEHEGDLLREICDAATQIVDGIFHRTIDSSTRFIIENVECEQIMDSPKGSSRLPKLLSRIPTSLESITEGPY</sequence>
<name>A0ABR4BHT3_9LECA</name>
<feature type="region of interest" description="Disordered" evidence="1">
    <location>
        <begin position="274"/>
        <end position="385"/>
    </location>
</feature>
<feature type="compositionally biased region" description="Basic and acidic residues" evidence="1">
    <location>
        <begin position="293"/>
        <end position="331"/>
    </location>
</feature>
<evidence type="ECO:0000256" key="1">
    <source>
        <dbReference type="SAM" id="MobiDB-lite"/>
    </source>
</evidence>
<protein>
    <submittedName>
        <fullName evidence="2">Uncharacterized protein</fullName>
    </submittedName>
</protein>
<accession>A0ABR4BHT3</accession>
<keyword evidence="3" id="KW-1185">Reference proteome</keyword>
<dbReference type="Proteomes" id="UP001590951">
    <property type="component" value="Unassembled WGS sequence"/>
</dbReference>
<evidence type="ECO:0000313" key="2">
    <source>
        <dbReference type="EMBL" id="KAL2057374.1"/>
    </source>
</evidence>
<feature type="compositionally biased region" description="Polar residues" evidence="1">
    <location>
        <begin position="279"/>
        <end position="292"/>
    </location>
</feature>
<proteinExistence type="predicted"/>
<dbReference type="EMBL" id="JBHFEH010000005">
    <property type="protein sequence ID" value="KAL2057374.1"/>
    <property type="molecule type" value="Genomic_DNA"/>
</dbReference>
<dbReference type="Gene3D" id="1.10.1520.10">
    <property type="entry name" value="Ribonuclease III domain"/>
    <property type="match status" value="1"/>
</dbReference>
<reference evidence="2 3" key="1">
    <citation type="submission" date="2024-09" db="EMBL/GenBank/DDBJ databases">
        <title>Rethinking Asexuality: The Enigmatic Case of Functional Sexual Genes in Lepraria (Stereocaulaceae).</title>
        <authorList>
            <person name="Doellman M."/>
            <person name="Sun Y."/>
            <person name="Barcenas-Pena A."/>
            <person name="Lumbsch H.T."/>
            <person name="Grewe F."/>
        </authorList>
    </citation>
    <scope>NUCLEOTIDE SEQUENCE [LARGE SCALE GENOMIC DNA]</scope>
    <source>
        <strain evidence="2 3">Grewe 0041</strain>
    </source>
</reference>
<comment type="caution">
    <text evidence="2">The sequence shown here is derived from an EMBL/GenBank/DDBJ whole genome shotgun (WGS) entry which is preliminary data.</text>
</comment>
<evidence type="ECO:0000313" key="3">
    <source>
        <dbReference type="Proteomes" id="UP001590951"/>
    </source>
</evidence>
<dbReference type="InterPro" id="IPR036389">
    <property type="entry name" value="RNase_III_sf"/>
</dbReference>
<dbReference type="SUPFAM" id="SSF69065">
    <property type="entry name" value="RNase III domain-like"/>
    <property type="match status" value="1"/>
</dbReference>
<feature type="compositionally biased region" description="Polar residues" evidence="1">
    <location>
        <begin position="336"/>
        <end position="358"/>
    </location>
</feature>